<sequence length="172" mass="18432" precursor="true">MFANITHILTLIAFAAHAVLGCCAHHSHAGGIDCCSSKTTQVARDDDHSPEPHAHVCCGHVHLITNAHDVDGVDVLADIHSDVEAVCASESPCHHDDHCNGSRCSFVAEGSRVLNVDAPILVGEFSFYGANCVANDYALLLSRVIQQRVESPLGMSCLTSSQHCVHLQSWQI</sequence>
<proteinExistence type="predicted"/>
<keyword evidence="1" id="KW-0732">Signal</keyword>
<gene>
    <name evidence="2" type="ORF">Q31b_31690</name>
</gene>
<dbReference type="RefSeq" id="WP_146600529.1">
    <property type="nucleotide sequence ID" value="NZ_SJPY01000005.1"/>
</dbReference>
<dbReference type="AlphaFoldDB" id="A0A5C6DUD4"/>
<keyword evidence="3" id="KW-1185">Reference proteome</keyword>
<name>A0A5C6DUD4_9BACT</name>
<dbReference type="OrthoDB" id="273080at2"/>
<dbReference type="Proteomes" id="UP000315471">
    <property type="component" value="Unassembled WGS sequence"/>
</dbReference>
<evidence type="ECO:0000256" key="1">
    <source>
        <dbReference type="SAM" id="SignalP"/>
    </source>
</evidence>
<feature type="chain" id="PRO_5022954066" evidence="1">
    <location>
        <begin position="19"/>
        <end position="172"/>
    </location>
</feature>
<feature type="signal peptide" evidence="1">
    <location>
        <begin position="1"/>
        <end position="18"/>
    </location>
</feature>
<dbReference type="EMBL" id="SJPY01000005">
    <property type="protein sequence ID" value="TWU39854.1"/>
    <property type="molecule type" value="Genomic_DNA"/>
</dbReference>
<evidence type="ECO:0000313" key="3">
    <source>
        <dbReference type="Proteomes" id="UP000315471"/>
    </source>
</evidence>
<accession>A0A5C6DUD4</accession>
<evidence type="ECO:0000313" key="2">
    <source>
        <dbReference type="EMBL" id="TWU39854.1"/>
    </source>
</evidence>
<protein>
    <submittedName>
        <fullName evidence="2">Uncharacterized protein</fullName>
    </submittedName>
</protein>
<organism evidence="2 3">
    <name type="scientific">Novipirellula aureliae</name>
    <dbReference type="NCBI Taxonomy" id="2527966"/>
    <lineage>
        <taxon>Bacteria</taxon>
        <taxon>Pseudomonadati</taxon>
        <taxon>Planctomycetota</taxon>
        <taxon>Planctomycetia</taxon>
        <taxon>Pirellulales</taxon>
        <taxon>Pirellulaceae</taxon>
        <taxon>Novipirellula</taxon>
    </lineage>
</organism>
<reference evidence="2 3" key="1">
    <citation type="submission" date="2019-02" db="EMBL/GenBank/DDBJ databases">
        <title>Deep-cultivation of Planctomycetes and their phenomic and genomic characterization uncovers novel biology.</title>
        <authorList>
            <person name="Wiegand S."/>
            <person name="Jogler M."/>
            <person name="Boedeker C."/>
            <person name="Pinto D."/>
            <person name="Vollmers J."/>
            <person name="Rivas-Marin E."/>
            <person name="Kohn T."/>
            <person name="Peeters S.H."/>
            <person name="Heuer A."/>
            <person name="Rast P."/>
            <person name="Oberbeckmann S."/>
            <person name="Bunk B."/>
            <person name="Jeske O."/>
            <person name="Meyerdierks A."/>
            <person name="Storesund J.E."/>
            <person name="Kallscheuer N."/>
            <person name="Luecker S."/>
            <person name="Lage O.M."/>
            <person name="Pohl T."/>
            <person name="Merkel B.J."/>
            <person name="Hornburger P."/>
            <person name="Mueller R.-W."/>
            <person name="Bruemmer F."/>
            <person name="Labrenz M."/>
            <person name="Spormann A.M."/>
            <person name="Op Den Camp H."/>
            <person name="Overmann J."/>
            <person name="Amann R."/>
            <person name="Jetten M.S.M."/>
            <person name="Mascher T."/>
            <person name="Medema M.H."/>
            <person name="Devos D.P."/>
            <person name="Kaster A.-K."/>
            <person name="Ovreas L."/>
            <person name="Rohde M."/>
            <person name="Galperin M.Y."/>
            <person name="Jogler C."/>
        </authorList>
    </citation>
    <scope>NUCLEOTIDE SEQUENCE [LARGE SCALE GENOMIC DNA]</scope>
    <source>
        <strain evidence="2 3">Q31b</strain>
    </source>
</reference>
<comment type="caution">
    <text evidence="2">The sequence shown here is derived from an EMBL/GenBank/DDBJ whole genome shotgun (WGS) entry which is preliminary data.</text>
</comment>